<keyword evidence="3 6" id="KW-0812">Transmembrane</keyword>
<keyword evidence="8" id="KW-1185">Reference proteome</keyword>
<keyword evidence="4 6" id="KW-1133">Transmembrane helix</keyword>
<evidence type="ECO:0000256" key="1">
    <source>
        <dbReference type="ARBA" id="ARBA00004141"/>
    </source>
</evidence>
<reference evidence="7 8" key="2">
    <citation type="submission" date="2018-11" db="EMBL/GenBank/DDBJ databases">
        <authorList>
            <consortium name="Pathogen Informatics"/>
        </authorList>
    </citation>
    <scope>NUCLEOTIDE SEQUENCE [LARGE SCALE GENOMIC DNA]</scope>
</reference>
<dbReference type="Pfam" id="PF07857">
    <property type="entry name" value="TMEM144"/>
    <property type="match status" value="1"/>
</dbReference>
<comment type="subcellular location">
    <subcellularLocation>
        <location evidence="1">Membrane</location>
        <topology evidence="1">Multi-pass membrane protein</topology>
    </subcellularLocation>
</comment>
<dbReference type="GO" id="GO:0015144">
    <property type="term" value="F:carbohydrate transmembrane transporter activity"/>
    <property type="evidence" value="ECO:0007669"/>
    <property type="project" value="InterPro"/>
</dbReference>
<dbReference type="EMBL" id="UYSL01023155">
    <property type="protein sequence ID" value="VDL81781.1"/>
    <property type="molecule type" value="Genomic_DNA"/>
</dbReference>
<evidence type="ECO:0000313" key="8">
    <source>
        <dbReference type="Proteomes" id="UP000271162"/>
    </source>
</evidence>
<evidence type="ECO:0000256" key="3">
    <source>
        <dbReference type="ARBA" id="ARBA00022692"/>
    </source>
</evidence>
<dbReference type="WBParaSite" id="NBR_0001805901-mRNA-1">
    <property type="protein sequence ID" value="NBR_0001805901-mRNA-1"/>
    <property type="gene ID" value="NBR_0001805901"/>
</dbReference>
<dbReference type="OMA" id="WFVANDR"/>
<evidence type="ECO:0000313" key="9">
    <source>
        <dbReference type="WBParaSite" id="NBR_0001805901-mRNA-1"/>
    </source>
</evidence>
<dbReference type="PANTHER" id="PTHR16119:SF16">
    <property type="entry name" value="TRANSMEMBRANE PROTEIN 144 HOMOLOG"/>
    <property type="match status" value="1"/>
</dbReference>
<reference evidence="9" key="1">
    <citation type="submission" date="2017-02" db="UniProtKB">
        <authorList>
            <consortium name="WormBaseParasite"/>
        </authorList>
    </citation>
    <scope>IDENTIFICATION</scope>
</reference>
<evidence type="ECO:0000256" key="2">
    <source>
        <dbReference type="ARBA" id="ARBA00005731"/>
    </source>
</evidence>
<dbReference type="AlphaFoldDB" id="A0A0N4YLQ9"/>
<keyword evidence="5 6" id="KW-0472">Membrane</keyword>
<dbReference type="GO" id="GO:0016020">
    <property type="term" value="C:membrane"/>
    <property type="evidence" value="ECO:0007669"/>
    <property type="project" value="UniProtKB-SubCell"/>
</dbReference>
<sequence>MASFVVATDHLNASIAYPICAMAPGLVVSMWSILYFREITGKRNLIVLAVAYCFTLVEVTLMTVSREVVFP</sequence>
<evidence type="ECO:0000256" key="4">
    <source>
        <dbReference type="ARBA" id="ARBA00022989"/>
    </source>
</evidence>
<evidence type="ECO:0000256" key="5">
    <source>
        <dbReference type="ARBA" id="ARBA00023136"/>
    </source>
</evidence>
<proteinExistence type="inferred from homology"/>
<protein>
    <submittedName>
        <fullName evidence="9">Transmembrane protein 144 (inferred by orthology to a human protein)</fullName>
    </submittedName>
</protein>
<gene>
    <name evidence="7" type="ORF">NBR_LOCUS18060</name>
</gene>
<evidence type="ECO:0000313" key="7">
    <source>
        <dbReference type="EMBL" id="VDL81781.1"/>
    </source>
</evidence>
<dbReference type="InterPro" id="IPR010651">
    <property type="entry name" value="Sugar_transport"/>
</dbReference>
<dbReference type="Proteomes" id="UP000271162">
    <property type="component" value="Unassembled WGS sequence"/>
</dbReference>
<dbReference type="PANTHER" id="PTHR16119">
    <property type="entry name" value="TRANSMEMBRANE PROTEIN 144"/>
    <property type="match status" value="1"/>
</dbReference>
<organism evidence="9">
    <name type="scientific">Nippostrongylus brasiliensis</name>
    <name type="common">Rat hookworm</name>
    <dbReference type="NCBI Taxonomy" id="27835"/>
    <lineage>
        <taxon>Eukaryota</taxon>
        <taxon>Metazoa</taxon>
        <taxon>Ecdysozoa</taxon>
        <taxon>Nematoda</taxon>
        <taxon>Chromadorea</taxon>
        <taxon>Rhabditida</taxon>
        <taxon>Rhabditina</taxon>
        <taxon>Rhabditomorpha</taxon>
        <taxon>Strongyloidea</taxon>
        <taxon>Heligmosomidae</taxon>
        <taxon>Nippostrongylus</taxon>
    </lineage>
</organism>
<evidence type="ECO:0000256" key="6">
    <source>
        <dbReference type="SAM" id="Phobius"/>
    </source>
</evidence>
<feature type="transmembrane region" description="Helical" evidence="6">
    <location>
        <begin position="15"/>
        <end position="36"/>
    </location>
</feature>
<name>A0A0N4YLQ9_NIPBR</name>
<comment type="similarity">
    <text evidence="2">Belongs to the TMEM144 family.</text>
</comment>
<accession>A0A0N4YLQ9</accession>
<dbReference type="InterPro" id="IPR012435">
    <property type="entry name" value="TMEM144"/>
</dbReference>
<feature type="transmembrane region" description="Helical" evidence="6">
    <location>
        <begin position="45"/>
        <end position="64"/>
    </location>
</feature>